<dbReference type="GO" id="GO:0005886">
    <property type="term" value="C:plasma membrane"/>
    <property type="evidence" value="ECO:0007669"/>
    <property type="project" value="UniProtKB-SubCell"/>
</dbReference>
<comment type="similarity">
    <text evidence="2 6">Belongs to the 4-toluene sulfonate uptake permease (TSUP) (TC 2.A.102) family.</text>
</comment>
<comment type="subcellular location">
    <subcellularLocation>
        <location evidence="6">Cell membrane</location>
        <topology evidence="6">Multi-pass membrane protein</topology>
    </subcellularLocation>
    <subcellularLocation>
        <location evidence="1">Membrane</location>
        <topology evidence="1">Multi-pass membrane protein</topology>
    </subcellularLocation>
</comment>
<protein>
    <recommendedName>
        <fullName evidence="6">Probable membrane transporter protein</fullName>
    </recommendedName>
</protein>
<keyword evidence="3 6" id="KW-0812">Transmembrane</keyword>
<evidence type="ECO:0000256" key="1">
    <source>
        <dbReference type="ARBA" id="ARBA00004141"/>
    </source>
</evidence>
<comment type="caution">
    <text evidence="7">The sequence shown here is derived from an EMBL/GenBank/DDBJ whole genome shotgun (WGS) entry which is preliminary data.</text>
</comment>
<organism evidence="7 8">
    <name type="scientific">Neiella marina</name>
    <dbReference type="NCBI Taxonomy" id="508461"/>
    <lineage>
        <taxon>Bacteria</taxon>
        <taxon>Pseudomonadati</taxon>
        <taxon>Pseudomonadota</taxon>
        <taxon>Gammaproteobacteria</taxon>
        <taxon>Alteromonadales</taxon>
        <taxon>Echinimonadaceae</taxon>
        <taxon>Neiella</taxon>
    </lineage>
</organism>
<dbReference type="EMBL" id="BMDX01000002">
    <property type="protein sequence ID" value="GGA67722.1"/>
    <property type="molecule type" value="Genomic_DNA"/>
</dbReference>
<accession>A0A8J2U2R7</accession>
<sequence length="264" mass="28824">MDFPLYLGLGCVAGFLAGLFGIGGGLIIVPVLMWAFSHQGIDISVAMHMALATSLATIVVTSLNSAYAHHKQHHVHWPTVRALVLFLMLGSVVGVSVAYHLSGQFLSNVFVAFLALMSVYMWFSKEPKQEKFRIANWRWKLACSVMGFLSAILGIGGALFMVPFLKSKRMAIRYAIGTAAFCAAPLALTGATSYMLAGHQVEQLPEATIGYVHLWAFLGIVLTSSVFSRIGAKLVAKLPPQTMRRAFSIFLWLLAANLIWKLYG</sequence>
<evidence type="ECO:0000313" key="8">
    <source>
        <dbReference type="Proteomes" id="UP000619743"/>
    </source>
</evidence>
<dbReference type="PANTHER" id="PTHR43483">
    <property type="entry name" value="MEMBRANE TRANSPORTER PROTEIN HI_0806-RELATED"/>
    <property type="match status" value="1"/>
</dbReference>
<feature type="transmembrane region" description="Helical" evidence="6">
    <location>
        <begin position="209"/>
        <end position="232"/>
    </location>
</feature>
<gene>
    <name evidence="7" type="ORF">GCM10011369_06730</name>
</gene>
<feature type="transmembrane region" description="Helical" evidence="6">
    <location>
        <begin position="79"/>
        <end position="98"/>
    </location>
</feature>
<name>A0A8J2U2R7_9GAMM</name>
<evidence type="ECO:0000256" key="4">
    <source>
        <dbReference type="ARBA" id="ARBA00022989"/>
    </source>
</evidence>
<dbReference type="Pfam" id="PF01925">
    <property type="entry name" value="TauE"/>
    <property type="match status" value="1"/>
</dbReference>
<feature type="transmembrane region" description="Helical" evidence="6">
    <location>
        <begin position="6"/>
        <end position="33"/>
    </location>
</feature>
<evidence type="ECO:0000256" key="6">
    <source>
        <dbReference type="RuleBase" id="RU363041"/>
    </source>
</evidence>
<evidence type="ECO:0000256" key="5">
    <source>
        <dbReference type="ARBA" id="ARBA00023136"/>
    </source>
</evidence>
<feature type="transmembrane region" description="Helical" evidence="6">
    <location>
        <begin position="105"/>
        <end position="123"/>
    </location>
</feature>
<evidence type="ECO:0000313" key="7">
    <source>
        <dbReference type="EMBL" id="GGA67722.1"/>
    </source>
</evidence>
<dbReference type="InterPro" id="IPR002781">
    <property type="entry name" value="TM_pro_TauE-like"/>
</dbReference>
<keyword evidence="6" id="KW-1003">Cell membrane</keyword>
<feature type="transmembrane region" description="Helical" evidence="6">
    <location>
        <begin position="139"/>
        <end position="162"/>
    </location>
</feature>
<feature type="transmembrane region" description="Helical" evidence="6">
    <location>
        <begin position="174"/>
        <end position="197"/>
    </location>
</feature>
<dbReference type="RefSeq" id="WP_087507127.1">
    <property type="nucleotide sequence ID" value="NZ_BMDX01000002.1"/>
</dbReference>
<evidence type="ECO:0000256" key="2">
    <source>
        <dbReference type="ARBA" id="ARBA00009142"/>
    </source>
</evidence>
<feature type="transmembrane region" description="Helical" evidence="6">
    <location>
        <begin position="45"/>
        <end position="67"/>
    </location>
</feature>
<reference evidence="8" key="1">
    <citation type="journal article" date="2019" name="Int. J. Syst. Evol. Microbiol.">
        <title>The Global Catalogue of Microorganisms (GCM) 10K type strain sequencing project: providing services to taxonomists for standard genome sequencing and annotation.</title>
        <authorList>
            <consortium name="The Broad Institute Genomics Platform"/>
            <consortium name="The Broad Institute Genome Sequencing Center for Infectious Disease"/>
            <person name="Wu L."/>
            <person name="Ma J."/>
        </authorList>
    </citation>
    <scope>NUCLEOTIDE SEQUENCE [LARGE SCALE GENOMIC DNA]</scope>
    <source>
        <strain evidence="8">CGMCC 1.10130</strain>
    </source>
</reference>
<keyword evidence="5 6" id="KW-0472">Membrane</keyword>
<dbReference type="AlphaFoldDB" id="A0A8J2U2R7"/>
<evidence type="ECO:0000256" key="3">
    <source>
        <dbReference type="ARBA" id="ARBA00022692"/>
    </source>
</evidence>
<dbReference type="PANTHER" id="PTHR43483:SF3">
    <property type="entry name" value="MEMBRANE TRANSPORTER PROTEIN HI_0806-RELATED"/>
    <property type="match status" value="1"/>
</dbReference>
<dbReference type="Proteomes" id="UP000619743">
    <property type="component" value="Unassembled WGS sequence"/>
</dbReference>
<feature type="transmembrane region" description="Helical" evidence="6">
    <location>
        <begin position="244"/>
        <end position="263"/>
    </location>
</feature>
<keyword evidence="8" id="KW-1185">Reference proteome</keyword>
<proteinExistence type="inferred from homology"/>
<keyword evidence="4 6" id="KW-1133">Transmembrane helix</keyword>